<evidence type="ECO:0000256" key="3">
    <source>
        <dbReference type="ARBA" id="ARBA00022769"/>
    </source>
</evidence>
<dbReference type="PROSITE" id="PS50165">
    <property type="entry name" value="UVRC"/>
    <property type="match status" value="1"/>
</dbReference>
<dbReference type="Gene3D" id="3.40.1440.10">
    <property type="entry name" value="GIY-YIG endonuclease"/>
    <property type="match status" value="1"/>
</dbReference>
<keyword evidence="2" id="KW-0227">DNA damage</keyword>
<dbReference type="PANTHER" id="PTHR30562">
    <property type="entry name" value="UVRC/OXIDOREDUCTASE"/>
    <property type="match status" value="1"/>
</dbReference>
<dbReference type="SUPFAM" id="SSF82771">
    <property type="entry name" value="GIY-YIG endonuclease"/>
    <property type="match status" value="1"/>
</dbReference>
<proteinExistence type="predicted"/>
<dbReference type="InterPro" id="IPR035901">
    <property type="entry name" value="GIY-YIG_endonuc_sf"/>
</dbReference>
<dbReference type="Proteomes" id="UP000033856">
    <property type="component" value="Unassembled WGS sequence"/>
</dbReference>
<sequence length="461" mass="52830">MNEGILKKTISCLPPKPGVYFFKDNRGKALYAGKALNLKNRVLSYLKTKDVRLKKMLEKARSLSYKTTDSEIEALIAESQFIKKLKPKYNIVLRDDKQYFFVGFTQEKFPHIFIGHQSTPATSNTRQATSIGPFTDGTALKTSLRFLRNIFPHCTCKQKHNLPCLNYHIGNCLGVCCLKQLAVSAQFQDTKFNIQTPKIYQNNIKAIKDILTGKRTSLVKNLETEMKKLAKEEKLEQAIELRNKLKKLKRVFENAQIIAKLKTNSFPTLSRIHDKIETKPKESKTLKQLAEILNIKTLIIRIEGYDISNIQGANAVGSMVVFTDGQPNKNEYRKFKIRSKNTPNDTAMLSEIIQRRFKHSEWRFPDLIVVDGGKNQLNAVIKTINNQRLTIPIIALTKNEKHLGHKIIMTNNKEIPLSHLPPQVKNLLLNIDGEAHRFAVSYHRRLRSKNIQYSYASKQSP</sequence>
<dbReference type="GO" id="GO:0009380">
    <property type="term" value="C:excinuclease repair complex"/>
    <property type="evidence" value="ECO:0007669"/>
    <property type="project" value="TreeGrafter"/>
</dbReference>
<dbReference type="InterPro" id="IPR001162">
    <property type="entry name" value="UvrC_RNase_H_dom"/>
</dbReference>
<evidence type="ECO:0000313" key="10">
    <source>
        <dbReference type="EMBL" id="KKS25180.1"/>
    </source>
</evidence>
<accession>A0A0G0XJU1</accession>
<dbReference type="EMBL" id="LCCD01000008">
    <property type="protein sequence ID" value="KKS25180.1"/>
    <property type="molecule type" value="Genomic_DNA"/>
</dbReference>
<dbReference type="InterPro" id="IPR047296">
    <property type="entry name" value="GIY-YIG_UvrC_Cho"/>
</dbReference>
<dbReference type="InterPro" id="IPR000305">
    <property type="entry name" value="GIY-YIG_endonuc"/>
</dbReference>
<organism evidence="10 11">
    <name type="scientific">Candidatus Jorgensenbacteria bacterium GW2011_GWF2_41_8</name>
    <dbReference type="NCBI Taxonomy" id="1618667"/>
    <lineage>
        <taxon>Bacteria</taxon>
        <taxon>Candidatus Joergenseniibacteriota</taxon>
    </lineage>
</organism>
<dbReference type="GO" id="GO:0006289">
    <property type="term" value="P:nucleotide-excision repair"/>
    <property type="evidence" value="ECO:0007669"/>
    <property type="project" value="InterPro"/>
</dbReference>
<dbReference type="Gene3D" id="3.30.420.340">
    <property type="entry name" value="UvrC, RNAse H endonuclease domain"/>
    <property type="match status" value="1"/>
</dbReference>
<evidence type="ECO:0000256" key="4">
    <source>
        <dbReference type="ARBA" id="ARBA00022881"/>
    </source>
</evidence>
<evidence type="ECO:0000256" key="2">
    <source>
        <dbReference type="ARBA" id="ARBA00022763"/>
    </source>
</evidence>
<keyword evidence="1" id="KW-0963">Cytoplasm</keyword>
<dbReference type="Pfam" id="PF01541">
    <property type="entry name" value="GIY-YIG"/>
    <property type="match status" value="1"/>
</dbReference>
<evidence type="ECO:0000259" key="7">
    <source>
        <dbReference type="PROSITE" id="PS50151"/>
    </source>
</evidence>
<evidence type="ECO:0000256" key="6">
    <source>
        <dbReference type="SAM" id="Coils"/>
    </source>
</evidence>
<dbReference type="Pfam" id="PF08459">
    <property type="entry name" value="UvrC_RNaseH_dom"/>
    <property type="match status" value="1"/>
</dbReference>
<dbReference type="PATRIC" id="fig|1618667.3.peg.179"/>
<keyword evidence="5" id="KW-0234">DNA repair</keyword>
<dbReference type="InterPro" id="IPR038476">
    <property type="entry name" value="UvrC_RNase_H_dom_sf"/>
</dbReference>
<reference evidence="10 11" key="1">
    <citation type="journal article" date="2015" name="Nature">
        <title>rRNA introns, odd ribosomes, and small enigmatic genomes across a large radiation of phyla.</title>
        <authorList>
            <person name="Brown C.T."/>
            <person name="Hug L.A."/>
            <person name="Thomas B.C."/>
            <person name="Sharon I."/>
            <person name="Castelle C.J."/>
            <person name="Singh A."/>
            <person name="Wilkins M.J."/>
            <person name="Williams K.H."/>
            <person name="Banfield J.F."/>
        </authorList>
    </citation>
    <scope>NUCLEOTIDE SEQUENCE [LARGE SCALE GENOMIC DNA]</scope>
</reference>
<dbReference type="InterPro" id="IPR050066">
    <property type="entry name" value="UvrABC_protein_C"/>
</dbReference>
<feature type="coiled-coil region" evidence="6">
    <location>
        <begin position="219"/>
        <end position="258"/>
    </location>
</feature>
<evidence type="ECO:0000256" key="1">
    <source>
        <dbReference type="ARBA" id="ARBA00022490"/>
    </source>
</evidence>
<evidence type="ECO:0000256" key="5">
    <source>
        <dbReference type="ARBA" id="ARBA00023204"/>
    </source>
</evidence>
<dbReference type="GO" id="GO:0009381">
    <property type="term" value="F:excinuclease ABC activity"/>
    <property type="evidence" value="ECO:0007669"/>
    <property type="project" value="InterPro"/>
</dbReference>
<keyword evidence="3" id="KW-0228">DNA excision</keyword>
<dbReference type="AlphaFoldDB" id="A0A0G0XJU1"/>
<dbReference type="PROSITE" id="PS50151">
    <property type="entry name" value="UVR"/>
    <property type="match status" value="1"/>
</dbReference>
<comment type="caution">
    <text evidence="10">The sequence shown here is derived from an EMBL/GenBank/DDBJ whole genome shotgun (WGS) entry which is preliminary data.</text>
</comment>
<keyword evidence="4" id="KW-0267">Excision nuclease</keyword>
<evidence type="ECO:0000259" key="9">
    <source>
        <dbReference type="PROSITE" id="PS50165"/>
    </source>
</evidence>
<dbReference type="PANTHER" id="PTHR30562:SF1">
    <property type="entry name" value="UVRABC SYSTEM PROTEIN C"/>
    <property type="match status" value="1"/>
</dbReference>
<evidence type="ECO:0000259" key="8">
    <source>
        <dbReference type="PROSITE" id="PS50164"/>
    </source>
</evidence>
<feature type="domain" description="GIY-YIG" evidence="8">
    <location>
        <begin position="15"/>
        <end position="91"/>
    </location>
</feature>
<gene>
    <name evidence="10" type="ORF">UU83_C0008G0010</name>
</gene>
<dbReference type="FunFam" id="3.40.1440.10:FF:000001">
    <property type="entry name" value="UvrABC system protein C"/>
    <property type="match status" value="1"/>
</dbReference>
<dbReference type="SMART" id="SM00465">
    <property type="entry name" value="GIYc"/>
    <property type="match status" value="1"/>
</dbReference>
<keyword evidence="6" id="KW-0175">Coiled coil</keyword>
<dbReference type="PROSITE" id="PS50164">
    <property type="entry name" value="GIY_YIG"/>
    <property type="match status" value="1"/>
</dbReference>
<dbReference type="SUPFAM" id="SSF46600">
    <property type="entry name" value="C-terminal UvrC-binding domain of UvrB"/>
    <property type="match status" value="1"/>
</dbReference>
<evidence type="ECO:0000313" key="11">
    <source>
        <dbReference type="Proteomes" id="UP000033856"/>
    </source>
</evidence>
<feature type="domain" description="UvrC family homology region profile" evidence="9">
    <location>
        <begin position="270"/>
        <end position="380"/>
    </location>
</feature>
<feature type="domain" description="UVR" evidence="7">
    <location>
        <begin position="216"/>
        <end position="251"/>
    </location>
</feature>
<protein>
    <submittedName>
        <fullName evidence="10">Excinuclease ABC, C subunit domain protein</fullName>
    </submittedName>
</protein>
<dbReference type="CDD" id="cd10434">
    <property type="entry name" value="GIY-YIG_UvrC_Cho"/>
    <property type="match status" value="1"/>
</dbReference>
<name>A0A0G0XJU1_9BACT</name>
<dbReference type="InterPro" id="IPR036876">
    <property type="entry name" value="UVR_dom_sf"/>
</dbReference>
<dbReference type="InterPro" id="IPR001943">
    <property type="entry name" value="UVR_dom"/>
</dbReference>